<dbReference type="InterPro" id="IPR001849">
    <property type="entry name" value="PH_domain"/>
</dbReference>
<evidence type="ECO:0000313" key="5">
    <source>
        <dbReference type="Proteomes" id="UP001153737"/>
    </source>
</evidence>
<evidence type="ECO:0000259" key="2">
    <source>
        <dbReference type="Pfam" id="PF11841"/>
    </source>
</evidence>
<feature type="domain" description="PH" evidence="3">
    <location>
        <begin position="578"/>
        <end position="695"/>
    </location>
</feature>
<evidence type="ECO:0000259" key="3">
    <source>
        <dbReference type="Pfam" id="PF16457"/>
    </source>
</evidence>
<reference evidence="4" key="1">
    <citation type="submission" date="2022-01" db="EMBL/GenBank/DDBJ databases">
        <authorList>
            <person name="King R."/>
        </authorList>
    </citation>
    <scope>NUCLEOTIDE SEQUENCE</scope>
</reference>
<dbReference type="OrthoDB" id="28413at2759"/>
<evidence type="ECO:0000313" key="4">
    <source>
        <dbReference type="EMBL" id="CAH1154761.1"/>
    </source>
</evidence>
<feature type="domain" description="ELMO armadillo-like helical" evidence="2">
    <location>
        <begin position="172"/>
        <end position="284"/>
    </location>
</feature>
<dbReference type="AlphaFoldDB" id="A0A9P0DHF4"/>
<dbReference type="Gene3D" id="2.30.29.30">
    <property type="entry name" value="Pleckstrin-homology domain (PH domain)/Phosphotyrosine-binding domain (PTB)"/>
    <property type="match status" value="1"/>
</dbReference>
<sequence length="765" mass="89567">MANIGNIAKISVEKHDSKEQFLYDLDKSKSLCEVIRDICKNSGLPQSTVYGLKLVRTNNDPAISSYICETNYKNVQHTDCLKIVFSIKYLLKNRILPHINNEPSDIERVICYDDLNKLAADPAFIEELVYSKNHYRLIQTFIADDSLNDIEIRALLLTICHLLRKNYVVDTKQDFLDKTIQIIKKNENHTEPPPDYVPYALSVLQKILVQRDMTFHEWKEKIIKKVPVTTLIPYIQYKNTKNLQYTVLLLINTIIKLCRGDQKKHIIKEMNLNKNREQIYKFIIEQGNLDKNMEHELYVIQTYLMSLHEEALKKEVHLNDESAFEKEEFELPEEDIKRLTLLMDFDEMDLPNRSNSLETLLSHDTNERLSLVSLMSDKSIQSRSSVRSSRASSDMGYDNFTMNYLTLDALRHFKNNHKKNFLQSQIEEKVYEPGIFITSERVVRMLADMLDIGVDPPDPKSVFYHPIVFTTSPRQPFFLELFSRSMWLLSRTRREMKVSTIEDYPKVMQVLRKQIKMVLDTKPKDIKQLTNEMKETTFDTVLQQWQNENDEKMSDLLNNNKDIEMLKTKYALENDQYVRENRLNKLKAGEYFPKISEKFQKTNRQIFVQLSKNERELNLFDVIDKKKGELEKMESLKVADITHIAVGMNCRHSNLSKFPALVFSIIFNHSEKQVNFIAQDQKTASCWIDGFNILAGYSKRSDYYNKELDVLVEMDVRLQIIELQNIPLPNTPPPPIPPLPKPLVPPRPPALANRRKNTRINKRAM</sequence>
<name>A0A9P0DHF4_PHACE</name>
<dbReference type="Proteomes" id="UP001153737">
    <property type="component" value="Chromosome 16"/>
</dbReference>
<accession>A0A9P0DHF4</accession>
<reference evidence="4" key="2">
    <citation type="submission" date="2022-10" db="EMBL/GenBank/DDBJ databases">
        <authorList>
            <consortium name="ENA_rothamsted_submissions"/>
            <consortium name="culmorum"/>
            <person name="King R."/>
        </authorList>
    </citation>
    <scope>NUCLEOTIDE SEQUENCE</scope>
</reference>
<proteinExistence type="predicted"/>
<feature type="region of interest" description="Disordered" evidence="1">
    <location>
        <begin position="731"/>
        <end position="765"/>
    </location>
</feature>
<dbReference type="Pfam" id="PF11841">
    <property type="entry name" value="ELMO_ARM"/>
    <property type="match status" value="1"/>
</dbReference>
<evidence type="ECO:0000256" key="1">
    <source>
        <dbReference type="SAM" id="MobiDB-lite"/>
    </source>
</evidence>
<keyword evidence="5" id="KW-1185">Reference proteome</keyword>
<protein>
    <submittedName>
        <fullName evidence="4">Uncharacterized protein</fullName>
    </submittedName>
</protein>
<dbReference type="EMBL" id="OU896722">
    <property type="protein sequence ID" value="CAH1154761.1"/>
    <property type="molecule type" value="Genomic_DNA"/>
</dbReference>
<dbReference type="InterPro" id="IPR011993">
    <property type="entry name" value="PH-like_dom_sf"/>
</dbReference>
<dbReference type="InterPro" id="IPR024574">
    <property type="entry name" value="ELMO_ARM"/>
</dbReference>
<dbReference type="Pfam" id="PF16457">
    <property type="entry name" value="PH_12"/>
    <property type="match status" value="1"/>
</dbReference>
<organism evidence="4 5">
    <name type="scientific">Phaedon cochleariae</name>
    <name type="common">Mustard beetle</name>
    <dbReference type="NCBI Taxonomy" id="80249"/>
    <lineage>
        <taxon>Eukaryota</taxon>
        <taxon>Metazoa</taxon>
        <taxon>Ecdysozoa</taxon>
        <taxon>Arthropoda</taxon>
        <taxon>Hexapoda</taxon>
        <taxon>Insecta</taxon>
        <taxon>Pterygota</taxon>
        <taxon>Neoptera</taxon>
        <taxon>Endopterygota</taxon>
        <taxon>Coleoptera</taxon>
        <taxon>Polyphaga</taxon>
        <taxon>Cucujiformia</taxon>
        <taxon>Chrysomeloidea</taxon>
        <taxon>Chrysomelidae</taxon>
        <taxon>Chrysomelinae</taxon>
        <taxon>Chrysomelini</taxon>
        <taxon>Phaedon</taxon>
    </lineage>
</organism>
<feature type="compositionally biased region" description="Pro residues" evidence="1">
    <location>
        <begin position="731"/>
        <end position="749"/>
    </location>
</feature>
<dbReference type="SUPFAM" id="SSF50729">
    <property type="entry name" value="PH domain-like"/>
    <property type="match status" value="1"/>
</dbReference>
<feature type="compositionally biased region" description="Basic residues" evidence="1">
    <location>
        <begin position="753"/>
        <end position="765"/>
    </location>
</feature>
<gene>
    <name evidence="4" type="ORF">PHAECO_LOCUS5308</name>
</gene>